<comment type="caution">
    <text evidence="3">The sequence shown here is derived from an EMBL/GenBank/DDBJ whole genome shotgun (WGS) entry which is preliminary data.</text>
</comment>
<reference evidence="3 4" key="1">
    <citation type="submission" date="2018-09" db="EMBL/GenBank/DDBJ databases">
        <authorList>
            <person name="Zhu H."/>
        </authorList>
    </citation>
    <scope>NUCLEOTIDE SEQUENCE [LARGE SCALE GENOMIC DNA]</scope>
    <source>
        <strain evidence="3 4">K1W22B-8</strain>
    </source>
</reference>
<keyword evidence="4" id="KW-1185">Reference proteome</keyword>
<evidence type="ECO:0000259" key="2">
    <source>
        <dbReference type="Pfam" id="PF05168"/>
    </source>
</evidence>
<evidence type="ECO:0000313" key="3">
    <source>
        <dbReference type="EMBL" id="RJF94901.1"/>
    </source>
</evidence>
<dbReference type="Proteomes" id="UP000284605">
    <property type="component" value="Unassembled WGS sequence"/>
</dbReference>
<dbReference type="EMBL" id="QYUK01000008">
    <property type="protein sequence ID" value="RJF94901.1"/>
    <property type="molecule type" value="Genomic_DNA"/>
</dbReference>
<gene>
    <name evidence="3" type="ORF">D3874_03560</name>
</gene>
<organism evidence="3 4">
    <name type="scientific">Oleomonas cavernae</name>
    <dbReference type="NCBI Taxonomy" id="2320859"/>
    <lineage>
        <taxon>Bacteria</taxon>
        <taxon>Pseudomonadati</taxon>
        <taxon>Pseudomonadota</taxon>
        <taxon>Alphaproteobacteria</taxon>
        <taxon>Acetobacterales</taxon>
        <taxon>Acetobacteraceae</taxon>
        <taxon>Oleomonas</taxon>
    </lineage>
</organism>
<accession>A0A418WUI9</accession>
<feature type="domain" description="HEPN" evidence="2">
    <location>
        <begin position="27"/>
        <end position="141"/>
    </location>
</feature>
<evidence type="ECO:0000256" key="1">
    <source>
        <dbReference type="ARBA" id="ARBA00038248"/>
    </source>
</evidence>
<comment type="similarity">
    <text evidence="1">Belongs to the UPF0332 family.</text>
</comment>
<name>A0A418WUI9_9PROT</name>
<dbReference type="OrthoDB" id="8004574at2"/>
<evidence type="ECO:0000313" key="4">
    <source>
        <dbReference type="Proteomes" id="UP000284605"/>
    </source>
</evidence>
<dbReference type="InterPro" id="IPR052226">
    <property type="entry name" value="UPF0332_toxin"/>
</dbReference>
<dbReference type="Gene3D" id="1.20.120.330">
    <property type="entry name" value="Nucleotidyltransferases domain 2"/>
    <property type="match status" value="1"/>
</dbReference>
<dbReference type="AlphaFoldDB" id="A0A418WUI9"/>
<proteinExistence type="inferred from homology"/>
<dbReference type="PANTHER" id="PTHR36565:SF1">
    <property type="entry name" value="UPF0332 PROTEIN TM_1000"/>
    <property type="match status" value="1"/>
</dbReference>
<sequence length="148" mass="15726">MGESGTLFQSRPASHYRPRGDHAVTVQSLLAKAEQAAASALVLLEIGDADGACNRAYFAMFDAARAALLAAGHDVGKTHKGVLNAFSNHLIKDGPLPKELGRLLKQAETRRYVADYDGDSVKAADAREMIGQATTFIAALRDGFLRGA</sequence>
<dbReference type="PANTHER" id="PTHR36565">
    <property type="entry name" value="UPF0332 PROTEIN TM_1000"/>
    <property type="match status" value="1"/>
</dbReference>
<dbReference type="InterPro" id="IPR007842">
    <property type="entry name" value="HEPN_dom"/>
</dbReference>
<protein>
    <submittedName>
        <fullName evidence="3">HEPN domain-containing protein</fullName>
    </submittedName>
</protein>
<dbReference type="Pfam" id="PF05168">
    <property type="entry name" value="HEPN"/>
    <property type="match status" value="1"/>
</dbReference>